<keyword evidence="3" id="KW-0813">Transport</keyword>
<accession>A0A075UMK0</accession>
<evidence type="ECO:0000256" key="2">
    <source>
        <dbReference type="ARBA" id="ARBA00008537"/>
    </source>
</evidence>
<evidence type="ECO:0000256" key="1">
    <source>
        <dbReference type="ARBA" id="ARBA00004651"/>
    </source>
</evidence>
<dbReference type="Pfam" id="PF07690">
    <property type="entry name" value="MFS_1"/>
    <property type="match status" value="1"/>
</dbReference>
<organism evidence="10 11">
    <name type="scientific">Amycolatopsis japonica</name>
    <dbReference type="NCBI Taxonomy" id="208439"/>
    <lineage>
        <taxon>Bacteria</taxon>
        <taxon>Bacillati</taxon>
        <taxon>Actinomycetota</taxon>
        <taxon>Actinomycetes</taxon>
        <taxon>Pseudonocardiales</taxon>
        <taxon>Pseudonocardiaceae</taxon>
        <taxon>Amycolatopsis</taxon>
        <taxon>Amycolatopsis japonica group</taxon>
    </lineage>
</organism>
<dbReference type="Proteomes" id="UP000028492">
    <property type="component" value="Chromosome"/>
</dbReference>
<reference evidence="10 11" key="1">
    <citation type="journal article" date="2014" name="J. Biotechnol.">
        <title>Complete genome sequence of the actinobacterium Amycolatopsis japonica MG417-CF17(T) (=DSM 44213T) producing (S,S)-N,N'-ethylenediaminedisuccinic acid.</title>
        <authorList>
            <person name="Stegmann E."/>
            <person name="Albersmeier A."/>
            <person name="Spohn M."/>
            <person name="Gert H."/>
            <person name="Weber T."/>
            <person name="Wohlleben W."/>
            <person name="Kalinowski J."/>
            <person name="Ruckert C."/>
        </authorList>
    </citation>
    <scope>NUCLEOTIDE SEQUENCE [LARGE SCALE GENOMIC DNA]</scope>
    <source>
        <strain evidence="11">MG417-CF17 (DSM 44213)</strain>
    </source>
</reference>
<evidence type="ECO:0000313" key="10">
    <source>
        <dbReference type="EMBL" id="AIG73809.1"/>
    </source>
</evidence>
<gene>
    <name evidence="10" type="ORF">AJAP_04435</name>
</gene>
<feature type="transmembrane region" description="Helical" evidence="8">
    <location>
        <begin position="112"/>
        <end position="133"/>
    </location>
</feature>
<keyword evidence="4" id="KW-1003">Cell membrane</keyword>
<feature type="transmembrane region" description="Helical" evidence="8">
    <location>
        <begin position="21"/>
        <end position="44"/>
    </location>
</feature>
<proteinExistence type="inferred from homology"/>
<dbReference type="InterPro" id="IPR036259">
    <property type="entry name" value="MFS_trans_sf"/>
</dbReference>
<name>A0A075UMK0_9PSEU</name>
<dbReference type="Gene3D" id="1.20.1720.10">
    <property type="entry name" value="Multidrug resistance protein D"/>
    <property type="match status" value="1"/>
</dbReference>
<evidence type="ECO:0000256" key="3">
    <source>
        <dbReference type="ARBA" id="ARBA00022448"/>
    </source>
</evidence>
<dbReference type="SUPFAM" id="SSF103473">
    <property type="entry name" value="MFS general substrate transporter"/>
    <property type="match status" value="1"/>
</dbReference>
<protein>
    <submittedName>
        <fullName evidence="10">Conserved putative membrane protein</fullName>
    </submittedName>
</protein>
<feature type="transmembrane region" description="Helical" evidence="8">
    <location>
        <begin position="365"/>
        <end position="391"/>
    </location>
</feature>
<dbReference type="GO" id="GO:0022857">
    <property type="term" value="F:transmembrane transporter activity"/>
    <property type="evidence" value="ECO:0007669"/>
    <property type="project" value="InterPro"/>
</dbReference>
<evidence type="ECO:0000259" key="9">
    <source>
        <dbReference type="PROSITE" id="PS50850"/>
    </source>
</evidence>
<keyword evidence="6 8" id="KW-1133">Transmembrane helix</keyword>
<sequence length="511" mass="53312">MSTQSPAAPGGDKLDAGVLKVAGVVILGAIMAILDTTVVNVALQKLTIEFQTSFDTIQWIATGYMLALATVIPITGWASDRFGTKRLYMTAIGLFLIGSMLAGMAWDVESLIIFRVLQGFGGGMLMPAGMTILTRAAGPHRIGRVMGVLGVPMLLGPIGGPILGGWLVDAVSWRWIFYINVPIGLITMAMAWRLLPKDRPEPSERFDFVGMLMVSPGLAALIFGVSNIPAAGGVGAVDVWLPALAGVALLVAFVFRANRVTNPLLDLKLFKNRSFSVAMVTMTFFCVAFFGAMLLLPTYFVLARGESAMNAGLLLAPQGVGAMLTMPIAGRFADKIGARKIVLPGLVLMLAGLIAFTQITAATPYWLLLSALFVMGLGMGATMMPITSAALQTLKSQDMAKASTATNILQQTAGAIGSAVLSIILAALLAGKFGVPTAQGQLAATAAVMNPATREAASGLTADAFSTTFLWSMILLALCLIPAAFLPKTKPAPPEGAADGEVAAAPPVMTH</sequence>
<dbReference type="RefSeq" id="WP_038508344.1">
    <property type="nucleotide sequence ID" value="NZ_CP008953.1"/>
</dbReference>
<feature type="transmembrane region" description="Helical" evidence="8">
    <location>
        <begin position="412"/>
        <end position="430"/>
    </location>
</feature>
<feature type="transmembrane region" description="Helical" evidence="8">
    <location>
        <begin position="87"/>
        <end position="106"/>
    </location>
</feature>
<dbReference type="PANTHER" id="PTHR42718">
    <property type="entry name" value="MAJOR FACILITATOR SUPERFAMILY MULTIDRUG TRANSPORTER MFSC"/>
    <property type="match status" value="1"/>
</dbReference>
<feature type="transmembrane region" description="Helical" evidence="8">
    <location>
        <begin position="56"/>
        <end position="75"/>
    </location>
</feature>
<feature type="transmembrane region" description="Helical" evidence="8">
    <location>
        <begin position="341"/>
        <end position="359"/>
    </location>
</feature>
<dbReference type="InterPro" id="IPR020846">
    <property type="entry name" value="MFS_dom"/>
</dbReference>
<evidence type="ECO:0000313" key="11">
    <source>
        <dbReference type="Proteomes" id="UP000028492"/>
    </source>
</evidence>
<comment type="similarity">
    <text evidence="2">Belongs to the major facilitator superfamily. EmrB family.</text>
</comment>
<dbReference type="GO" id="GO:0005886">
    <property type="term" value="C:plasma membrane"/>
    <property type="evidence" value="ECO:0007669"/>
    <property type="project" value="UniProtKB-SubCell"/>
</dbReference>
<dbReference type="NCBIfam" id="TIGR00711">
    <property type="entry name" value="efflux_EmrB"/>
    <property type="match status" value="1"/>
</dbReference>
<evidence type="ECO:0000256" key="6">
    <source>
        <dbReference type="ARBA" id="ARBA00022989"/>
    </source>
</evidence>
<dbReference type="CDD" id="cd17503">
    <property type="entry name" value="MFS_LmrB_MDR_like"/>
    <property type="match status" value="1"/>
</dbReference>
<dbReference type="InterPro" id="IPR011701">
    <property type="entry name" value="MFS"/>
</dbReference>
<feature type="transmembrane region" description="Helical" evidence="8">
    <location>
        <begin position="468"/>
        <end position="486"/>
    </location>
</feature>
<feature type="transmembrane region" description="Helical" evidence="8">
    <location>
        <begin position="175"/>
        <end position="195"/>
    </location>
</feature>
<dbReference type="KEGG" id="aja:AJAP_04435"/>
<evidence type="ECO:0000256" key="5">
    <source>
        <dbReference type="ARBA" id="ARBA00022692"/>
    </source>
</evidence>
<feature type="transmembrane region" description="Helical" evidence="8">
    <location>
        <begin position="145"/>
        <end position="163"/>
    </location>
</feature>
<evidence type="ECO:0000256" key="7">
    <source>
        <dbReference type="ARBA" id="ARBA00023136"/>
    </source>
</evidence>
<feature type="domain" description="Major facilitator superfamily (MFS) profile" evidence="9">
    <location>
        <begin position="21"/>
        <end position="490"/>
    </location>
</feature>
<dbReference type="HOGENOM" id="CLU_000960_28_0_11"/>
<keyword evidence="11" id="KW-1185">Reference proteome</keyword>
<feature type="transmembrane region" description="Helical" evidence="8">
    <location>
        <begin position="207"/>
        <end position="227"/>
    </location>
</feature>
<keyword evidence="5 8" id="KW-0812">Transmembrane</keyword>
<dbReference type="Gene3D" id="1.20.1250.20">
    <property type="entry name" value="MFS general substrate transporter like domains"/>
    <property type="match status" value="1"/>
</dbReference>
<dbReference type="eggNOG" id="COG2814">
    <property type="taxonomic scope" value="Bacteria"/>
</dbReference>
<feature type="transmembrane region" description="Helical" evidence="8">
    <location>
        <begin position="308"/>
        <end position="329"/>
    </location>
</feature>
<dbReference type="PROSITE" id="PS50850">
    <property type="entry name" value="MFS"/>
    <property type="match status" value="1"/>
</dbReference>
<dbReference type="InterPro" id="IPR004638">
    <property type="entry name" value="EmrB-like"/>
</dbReference>
<dbReference type="PANTHER" id="PTHR42718:SF9">
    <property type="entry name" value="MAJOR FACILITATOR SUPERFAMILY MULTIDRUG TRANSPORTER MFSC"/>
    <property type="match status" value="1"/>
</dbReference>
<dbReference type="AlphaFoldDB" id="A0A075UMK0"/>
<feature type="transmembrane region" description="Helical" evidence="8">
    <location>
        <begin position="277"/>
        <end position="302"/>
    </location>
</feature>
<dbReference type="EMBL" id="CP008953">
    <property type="protein sequence ID" value="AIG73809.1"/>
    <property type="molecule type" value="Genomic_DNA"/>
</dbReference>
<evidence type="ECO:0000256" key="4">
    <source>
        <dbReference type="ARBA" id="ARBA00022475"/>
    </source>
</evidence>
<keyword evidence="7 8" id="KW-0472">Membrane</keyword>
<evidence type="ECO:0000256" key="8">
    <source>
        <dbReference type="SAM" id="Phobius"/>
    </source>
</evidence>
<feature type="transmembrane region" description="Helical" evidence="8">
    <location>
        <begin position="239"/>
        <end position="257"/>
    </location>
</feature>
<comment type="subcellular location">
    <subcellularLocation>
        <location evidence="1">Cell membrane</location>
        <topology evidence="1">Multi-pass membrane protein</topology>
    </subcellularLocation>
</comment>